<dbReference type="InterPro" id="IPR001650">
    <property type="entry name" value="Helicase_C-like"/>
</dbReference>
<evidence type="ECO:0000256" key="6">
    <source>
        <dbReference type="SAM" id="MobiDB-lite"/>
    </source>
</evidence>
<dbReference type="InterPro" id="IPR014001">
    <property type="entry name" value="Helicase_ATP-bd"/>
</dbReference>
<evidence type="ECO:0000313" key="10">
    <source>
        <dbReference type="Proteomes" id="UP000321800"/>
    </source>
</evidence>
<protein>
    <recommendedName>
        <fullName evidence="1">RNA helicase</fullName>
        <ecNumber evidence="1">3.6.4.13</ecNumber>
    </recommendedName>
</protein>
<keyword evidence="5" id="KW-0067">ATP-binding</keyword>
<dbReference type="InterPro" id="IPR011545">
    <property type="entry name" value="DEAD/DEAH_box_helicase_dom"/>
</dbReference>
<dbReference type="NCBIfam" id="TIGR01970">
    <property type="entry name" value="DEAH_box_HrpB"/>
    <property type="match status" value="1"/>
</dbReference>
<evidence type="ECO:0000256" key="4">
    <source>
        <dbReference type="ARBA" id="ARBA00022806"/>
    </source>
</evidence>
<evidence type="ECO:0000313" key="9">
    <source>
        <dbReference type="EMBL" id="GEL49194.1"/>
    </source>
</evidence>
<dbReference type="EMBL" id="BJVR01000002">
    <property type="protein sequence ID" value="GEL49194.1"/>
    <property type="molecule type" value="Genomic_DNA"/>
</dbReference>
<dbReference type="PROSITE" id="PS51194">
    <property type="entry name" value="HELICASE_CTER"/>
    <property type="match status" value="1"/>
</dbReference>
<dbReference type="InterPro" id="IPR007502">
    <property type="entry name" value="Helicase-assoc_dom"/>
</dbReference>
<dbReference type="AlphaFoldDB" id="A0A511FKV4"/>
<dbReference type="PROSITE" id="PS00690">
    <property type="entry name" value="DEAH_ATP_HELICASE"/>
    <property type="match status" value="1"/>
</dbReference>
<evidence type="ECO:0000259" key="8">
    <source>
        <dbReference type="PROSITE" id="PS51194"/>
    </source>
</evidence>
<feature type="domain" description="Helicase C-terminal" evidence="8">
    <location>
        <begin position="272"/>
        <end position="434"/>
    </location>
</feature>
<dbReference type="SMART" id="SM00487">
    <property type="entry name" value="DEXDc"/>
    <property type="match status" value="1"/>
</dbReference>
<dbReference type="InterPro" id="IPR013689">
    <property type="entry name" value="RNA_helicase_ATP-dep_HrpB_C"/>
</dbReference>
<dbReference type="Proteomes" id="UP000321800">
    <property type="component" value="Unassembled WGS sequence"/>
</dbReference>
<evidence type="ECO:0000256" key="3">
    <source>
        <dbReference type="ARBA" id="ARBA00022801"/>
    </source>
</evidence>
<dbReference type="Pfam" id="PF00270">
    <property type="entry name" value="DEAD"/>
    <property type="match status" value="1"/>
</dbReference>
<dbReference type="InterPro" id="IPR027417">
    <property type="entry name" value="P-loop_NTPase"/>
</dbReference>
<dbReference type="SMART" id="SM00847">
    <property type="entry name" value="HA2"/>
    <property type="match status" value="1"/>
</dbReference>
<evidence type="ECO:0000256" key="1">
    <source>
        <dbReference type="ARBA" id="ARBA00012552"/>
    </source>
</evidence>
<evidence type="ECO:0000259" key="7">
    <source>
        <dbReference type="PROSITE" id="PS51192"/>
    </source>
</evidence>
<dbReference type="GO" id="GO:0003724">
    <property type="term" value="F:RNA helicase activity"/>
    <property type="evidence" value="ECO:0007669"/>
    <property type="project" value="UniProtKB-EC"/>
</dbReference>
<dbReference type="PANTHER" id="PTHR43519:SF1">
    <property type="entry name" value="ATP-DEPENDENT RNA HELICASE HRPB"/>
    <property type="match status" value="1"/>
</dbReference>
<dbReference type="PANTHER" id="PTHR43519">
    <property type="entry name" value="ATP-DEPENDENT RNA HELICASE HRPB"/>
    <property type="match status" value="1"/>
</dbReference>
<proteinExistence type="predicted"/>
<dbReference type="SUPFAM" id="SSF52540">
    <property type="entry name" value="P-loop containing nucleoside triphosphate hydrolases"/>
    <property type="match status" value="1"/>
</dbReference>
<keyword evidence="3" id="KW-0378">Hydrolase</keyword>
<dbReference type="InterPro" id="IPR010225">
    <property type="entry name" value="HrpB"/>
</dbReference>
<evidence type="ECO:0000256" key="5">
    <source>
        <dbReference type="ARBA" id="ARBA00022840"/>
    </source>
</evidence>
<accession>A0A511FKV4</accession>
<feature type="domain" description="Helicase ATP-binding" evidence="7">
    <location>
        <begin position="80"/>
        <end position="245"/>
    </location>
</feature>
<dbReference type="SMART" id="SM00490">
    <property type="entry name" value="HELICc"/>
    <property type="match status" value="1"/>
</dbReference>
<dbReference type="Pfam" id="PF04408">
    <property type="entry name" value="WHD_HA2"/>
    <property type="match status" value="1"/>
</dbReference>
<feature type="region of interest" description="Disordered" evidence="6">
    <location>
        <begin position="881"/>
        <end position="902"/>
    </location>
</feature>
<keyword evidence="2" id="KW-0547">Nucleotide-binding</keyword>
<dbReference type="CDD" id="cd18791">
    <property type="entry name" value="SF2_C_RHA"/>
    <property type="match status" value="1"/>
</dbReference>
<dbReference type="CDD" id="cd17990">
    <property type="entry name" value="DEXHc_HrpB"/>
    <property type="match status" value="1"/>
</dbReference>
<dbReference type="GO" id="GO:0005524">
    <property type="term" value="F:ATP binding"/>
    <property type="evidence" value="ECO:0007669"/>
    <property type="project" value="UniProtKB-KW"/>
</dbReference>
<name>A0A511FKV4_9PROT</name>
<dbReference type="GO" id="GO:0003676">
    <property type="term" value="F:nucleic acid binding"/>
    <property type="evidence" value="ECO:0007669"/>
    <property type="project" value="InterPro"/>
</dbReference>
<dbReference type="EC" id="3.6.4.13" evidence="1"/>
<dbReference type="Gene3D" id="1.20.120.1080">
    <property type="match status" value="1"/>
</dbReference>
<dbReference type="GO" id="GO:0016787">
    <property type="term" value="F:hydrolase activity"/>
    <property type="evidence" value="ECO:0007669"/>
    <property type="project" value="UniProtKB-KW"/>
</dbReference>
<reference evidence="9 10" key="1">
    <citation type="submission" date="2019-07" db="EMBL/GenBank/DDBJ databases">
        <title>Whole genome shotgun sequence of Acetobacter tropicalis NBRC 16470.</title>
        <authorList>
            <person name="Hosoyama A."/>
            <person name="Uohara A."/>
            <person name="Ohji S."/>
            <person name="Ichikawa N."/>
        </authorList>
    </citation>
    <scope>NUCLEOTIDE SEQUENCE [LARGE SCALE GENOMIC DNA]</scope>
    <source>
        <strain evidence="9 10">NBRC 16470</strain>
    </source>
</reference>
<dbReference type="InterPro" id="IPR048333">
    <property type="entry name" value="HA2_WH"/>
</dbReference>
<dbReference type="PROSITE" id="PS51192">
    <property type="entry name" value="HELICASE_ATP_BIND_1"/>
    <property type="match status" value="1"/>
</dbReference>
<dbReference type="InterPro" id="IPR049614">
    <property type="entry name" value="HrpB_DEXH"/>
</dbReference>
<keyword evidence="4 9" id="KW-0347">Helicase</keyword>
<comment type="caution">
    <text evidence="9">The sequence shown here is derived from an EMBL/GenBank/DDBJ whole genome shotgun (WGS) entry which is preliminary data.</text>
</comment>
<dbReference type="InterPro" id="IPR002464">
    <property type="entry name" value="DNA/RNA_helicase_DEAH_CS"/>
</dbReference>
<evidence type="ECO:0000256" key="2">
    <source>
        <dbReference type="ARBA" id="ARBA00022741"/>
    </source>
</evidence>
<dbReference type="Pfam" id="PF00271">
    <property type="entry name" value="Helicase_C"/>
    <property type="match status" value="1"/>
</dbReference>
<sequence length="902" mass="96663">MRISRISQLCDKPQQFGPRLQGFSPGSPTSSWRANIAVRGAQSHKAAMPTPLHTQDLFSLADGLPVKDALPGLFAALAREPSAGHPPSAILVAPPGAGKTTTVPPVLANAPWRREADRIIMLEPRRLAARAAAQRIAALMGEEVGGFVGYRTRLDAAISAATRIEVLTEGLFLRRLLGDPMLENVACVIVDEVHERSLEADLALAFCLDLQRTLRPDLRLVAMSATAETERLASLMNAPVLTSEGRMFPLTVQHAKRDIPHIRDLTNVTATAVRQALAETEGDILVFLPGTGEIRRTMQLLDGCAATVLPLHGELPPAEQARVLRPGAAGERRVILATSIAETSLTVPGVRVVIDGGFRRAPRFDAGAGLSRLETVRISKAAARQRAGRAGREAPGTAICLWTSATERGLPQHDRPEILEADLADFVLATALWADSVGENDAPLPLPDQPPGSAVATARELLTMLGALDDAGKITPLGHNMAALGTHPRLAAMMLAANTEEEAALAADLAALLEERDPLRPRAAGRSGPPPIPPADISLRLDLIAGGDHPDADRGALARIRQAASRFRLRLGLKARHPAQGDPAALLAAGFPDRIALSRGEAGNFRLSSGTNARLRRDDPLAEKKLLAVAGLHLRTSAEIRLAAPLDLNALPPALLDRTKEQVETSLDSVSGNILARRRTRIGCLVLRDRTEKVQSGDASALLLAQAKATPDTALEWSDAARQLQARVELARTLPGGTHGVEDGWPVFSTPALADSMEDWLAPWLEGLSSLTDLKELDLTTLLRNHLGYARTNWLDTHLPASLPFPGGTAKVDYTQPVPVAEARAQVFYGTDKTPQLAGGRVPLRLALLSPAGRPQAITADLAGFWQGGWADMRRDMRGRYPRHEWPENPALAPAKPRTSRR</sequence>
<gene>
    <name evidence="9" type="primary">hrpB</name>
    <name evidence="9" type="ORF">ATR01nite_02690</name>
</gene>
<dbReference type="Gene3D" id="3.40.50.300">
    <property type="entry name" value="P-loop containing nucleotide triphosphate hydrolases"/>
    <property type="match status" value="2"/>
</dbReference>
<organism evidence="9 10">
    <name type="scientific">Acetobacter tropicalis</name>
    <dbReference type="NCBI Taxonomy" id="104102"/>
    <lineage>
        <taxon>Bacteria</taxon>
        <taxon>Pseudomonadati</taxon>
        <taxon>Pseudomonadota</taxon>
        <taxon>Alphaproteobacteria</taxon>
        <taxon>Acetobacterales</taxon>
        <taxon>Acetobacteraceae</taxon>
        <taxon>Acetobacter</taxon>
    </lineage>
</organism>
<dbReference type="Pfam" id="PF08482">
    <property type="entry name" value="HrpB_C"/>
    <property type="match status" value="1"/>
</dbReference>